<feature type="domain" description="TACO1/YebC-like second and third" evidence="2">
    <location>
        <begin position="78"/>
        <end position="239"/>
    </location>
</feature>
<dbReference type="InterPro" id="IPR026564">
    <property type="entry name" value="Transcrip_reg_TACO1-like_dom3"/>
</dbReference>
<dbReference type="Gene3D" id="1.10.10.200">
    <property type="match status" value="1"/>
</dbReference>
<dbReference type="FunCoup" id="E1ZFP0">
    <property type="interactions" value="886"/>
</dbReference>
<dbReference type="SUPFAM" id="SSF75625">
    <property type="entry name" value="YebC-like"/>
    <property type="match status" value="1"/>
</dbReference>
<dbReference type="OMA" id="FGPGGCM"/>
<dbReference type="EMBL" id="GL433845">
    <property type="protein sequence ID" value="EFN55164.1"/>
    <property type="molecule type" value="Genomic_DNA"/>
</dbReference>
<dbReference type="PANTHER" id="PTHR12532:SF0">
    <property type="entry name" value="TRANSLATIONAL ACTIVATOR OF CYTOCHROME C OXIDASE 1"/>
    <property type="match status" value="1"/>
</dbReference>
<evidence type="ECO:0000256" key="1">
    <source>
        <dbReference type="ARBA" id="ARBA00008724"/>
    </source>
</evidence>
<evidence type="ECO:0000313" key="4">
    <source>
        <dbReference type="EMBL" id="EFN55164.1"/>
    </source>
</evidence>
<accession>E1ZFP0</accession>
<dbReference type="InterPro" id="IPR029072">
    <property type="entry name" value="YebC-like"/>
</dbReference>
<evidence type="ECO:0008006" key="6">
    <source>
        <dbReference type="Google" id="ProtNLM"/>
    </source>
</evidence>
<dbReference type="InterPro" id="IPR002876">
    <property type="entry name" value="Transcrip_reg_TACO1-like"/>
</dbReference>
<dbReference type="GeneID" id="17354715"/>
<dbReference type="PANTHER" id="PTHR12532">
    <property type="entry name" value="TRANSLATIONAL ACTIVATOR OF CYTOCHROME C OXIDASE 1"/>
    <property type="match status" value="1"/>
</dbReference>
<reference evidence="4 5" key="1">
    <citation type="journal article" date="2010" name="Plant Cell">
        <title>The Chlorella variabilis NC64A genome reveals adaptation to photosymbiosis, coevolution with viruses, and cryptic sex.</title>
        <authorList>
            <person name="Blanc G."/>
            <person name="Duncan G."/>
            <person name="Agarkova I."/>
            <person name="Borodovsky M."/>
            <person name="Gurnon J."/>
            <person name="Kuo A."/>
            <person name="Lindquist E."/>
            <person name="Lucas S."/>
            <person name="Pangilinan J."/>
            <person name="Polle J."/>
            <person name="Salamov A."/>
            <person name="Terry A."/>
            <person name="Yamada T."/>
            <person name="Dunigan D.D."/>
            <person name="Grigoriev I.V."/>
            <person name="Claverie J.M."/>
            <person name="Van Etten J.L."/>
        </authorList>
    </citation>
    <scope>NUCLEOTIDE SEQUENCE [LARGE SCALE GENOMIC DNA]</scope>
    <source>
        <strain evidence="4 5">NC64A</strain>
    </source>
</reference>
<dbReference type="OrthoDB" id="2017544at2759"/>
<dbReference type="InterPro" id="IPR049083">
    <property type="entry name" value="TACO1_YebC_N"/>
</dbReference>
<gene>
    <name evidence="4" type="ORF">CHLNCDRAFT_52504</name>
</gene>
<dbReference type="InterPro" id="IPR017856">
    <property type="entry name" value="Integrase-like_N"/>
</dbReference>
<feature type="domain" description="TACO1/YebC-like N-terminal" evidence="3">
    <location>
        <begin position="4"/>
        <end position="73"/>
    </location>
</feature>
<dbReference type="STRING" id="554065.E1ZFP0"/>
<evidence type="ECO:0000313" key="5">
    <source>
        <dbReference type="Proteomes" id="UP000008141"/>
    </source>
</evidence>
<evidence type="ECO:0000259" key="2">
    <source>
        <dbReference type="Pfam" id="PF01709"/>
    </source>
</evidence>
<dbReference type="InterPro" id="IPR048300">
    <property type="entry name" value="TACO1_YebC-like_2nd/3rd_dom"/>
</dbReference>
<organism evidence="5">
    <name type="scientific">Chlorella variabilis</name>
    <name type="common">Green alga</name>
    <dbReference type="NCBI Taxonomy" id="554065"/>
    <lineage>
        <taxon>Eukaryota</taxon>
        <taxon>Viridiplantae</taxon>
        <taxon>Chlorophyta</taxon>
        <taxon>core chlorophytes</taxon>
        <taxon>Trebouxiophyceae</taxon>
        <taxon>Chlorellales</taxon>
        <taxon>Chlorellaceae</taxon>
        <taxon>Chlorella clade</taxon>
        <taxon>Chlorella</taxon>
    </lineage>
</organism>
<dbReference type="KEGG" id="cvr:CHLNCDRAFT_52504"/>
<proteinExistence type="inferred from homology"/>
<dbReference type="Pfam" id="PF01709">
    <property type="entry name" value="Transcrip_reg"/>
    <property type="match status" value="1"/>
</dbReference>
<comment type="similarity">
    <text evidence="1">Belongs to the TACO1 family.</text>
</comment>
<dbReference type="NCBIfam" id="TIGR01033">
    <property type="entry name" value="YebC/PmpR family DNA-binding transcriptional regulator"/>
    <property type="match status" value="1"/>
</dbReference>
<protein>
    <recommendedName>
        <fullName evidence="6">Transcriptional regulatory protein</fullName>
    </recommendedName>
</protein>
<sequence length="244" mass="25815">MGRRSAKIATRKGKADAQKSKLYGKIGKQIAQAVRQGGPDALGNLRLRDALAAAKMAQVPVDIIDRNIKRASESKADYTEMTYEAYGIGGTGFVIECLTDNINRSASDVKAAITKAGGKVADPGSVLFNFQRQGLVMVDGSEGEDAVFEAAMEAGAADIQQHTDEDGAVVGFKVLTAVEDYGAVSSSLAEQGLKLQPEASGLVYVPLVQQEVDDEQFEGNEALLERLLAVDDVDAVYTTVAGLE</sequence>
<name>E1ZFP0_CHLVA</name>
<dbReference type="GO" id="GO:0009507">
    <property type="term" value="C:chloroplast"/>
    <property type="evidence" value="ECO:0007669"/>
    <property type="project" value="TreeGrafter"/>
</dbReference>
<evidence type="ECO:0000259" key="3">
    <source>
        <dbReference type="Pfam" id="PF20772"/>
    </source>
</evidence>
<dbReference type="NCBIfam" id="NF009044">
    <property type="entry name" value="PRK12378.1"/>
    <property type="match status" value="1"/>
</dbReference>
<dbReference type="Gene3D" id="3.30.70.980">
    <property type="match status" value="2"/>
</dbReference>
<dbReference type="AlphaFoldDB" id="E1ZFP0"/>
<dbReference type="RefSeq" id="XP_005847266.1">
    <property type="nucleotide sequence ID" value="XM_005847204.1"/>
</dbReference>
<dbReference type="Proteomes" id="UP000008141">
    <property type="component" value="Unassembled WGS sequence"/>
</dbReference>
<dbReference type="Pfam" id="PF20772">
    <property type="entry name" value="TACO1_YebC_N"/>
    <property type="match status" value="1"/>
</dbReference>
<keyword evidence="5" id="KW-1185">Reference proteome</keyword>
<dbReference type="InParanoid" id="E1ZFP0"/>
<dbReference type="eggNOG" id="KOG2972">
    <property type="taxonomic scope" value="Eukaryota"/>
</dbReference>
<dbReference type="HAMAP" id="MF_00693">
    <property type="entry name" value="Transcrip_reg_TACO1"/>
    <property type="match status" value="1"/>
</dbReference>